<gene>
    <name evidence="9 12" type="primary">bioF</name>
    <name evidence="12" type="ORF">CK501_13785</name>
</gene>
<feature type="binding site" evidence="9">
    <location>
        <position position="175"/>
    </location>
    <ligand>
        <name>pyridoxal 5'-phosphate</name>
        <dbReference type="ChEBI" id="CHEBI:597326"/>
    </ligand>
</feature>
<dbReference type="Proteomes" id="UP000218896">
    <property type="component" value="Unassembled WGS sequence"/>
</dbReference>
<dbReference type="GO" id="GO:0008710">
    <property type="term" value="F:8-amino-7-oxononanoate synthase activity"/>
    <property type="evidence" value="ECO:0007669"/>
    <property type="project" value="UniProtKB-UniRule"/>
</dbReference>
<feature type="binding site" evidence="9">
    <location>
        <position position="203"/>
    </location>
    <ligand>
        <name>pyridoxal 5'-phosphate</name>
        <dbReference type="ChEBI" id="CHEBI:597326"/>
    </ligand>
</feature>
<feature type="binding site" evidence="9">
    <location>
        <position position="130"/>
    </location>
    <ligand>
        <name>substrate</name>
    </ligand>
</feature>
<dbReference type="SUPFAM" id="SSF53383">
    <property type="entry name" value="PLP-dependent transferases"/>
    <property type="match status" value="1"/>
</dbReference>
<dbReference type="GO" id="GO:0030170">
    <property type="term" value="F:pyridoxal phosphate binding"/>
    <property type="evidence" value="ECO:0007669"/>
    <property type="project" value="UniProtKB-UniRule"/>
</dbReference>
<evidence type="ECO:0000259" key="11">
    <source>
        <dbReference type="Pfam" id="PF00155"/>
    </source>
</evidence>
<dbReference type="InterPro" id="IPR015422">
    <property type="entry name" value="PyrdxlP-dep_Trfase_small"/>
</dbReference>
<dbReference type="PANTHER" id="PTHR13693">
    <property type="entry name" value="CLASS II AMINOTRANSFERASE/8-AMINO-7-OXONONANOATE SYNTHASE"/>
    <property type="match status" value="1"/>
</dbReference>
<protein>
    <recommendedName>
        <fullName evidence="9">8-amino-7-oxononanoate synthase</fullName>
        <shortName evidence="9">AONS</shortName>
        <ecNumber evidence="9">2.3.1.47</ecNumber>
    </recommendedName>
    <alternativeName>
        <fullName evidence="9">7-keto-8-amino-pelargonic acid synthase</fullName>
        <shortName evidence="9">7-KAP synthase</shortName>
        <shortName evidence="9">KAPA synthase</shortName>
    </alternativeName>
    <alternativeName>
        <fullName evidence="9">8-amino-7-ketopelargonate synthase</fullName>
    </alternativeName>
</protein>
<comment type="pathway">
    <text evidence="2 9">Cofactor biosynthesis; biotin biosynthesis.</text>
</comment>
<proteinExistence type="inferred from homology"/>
<evidence type="ECO:0000256" key="5">
    <source>
        <dbReference type="ARBA" id="ARBA00022679"/>
    </source>
</evidence>
<dbReference type="HAMAP" id="MF_01693">
    <property type="entry name" value="BioF_aminotrans_2"/>
    <property type="match status" value="1"/>
</dbReference>
<evidence type="ECO:0000256" key="6">
    <source>
        <dbReference type="ARBA" id="ARBA00022756"/>
    </source>
</evidence>
<keyword evidence="13" id="KW-1185">Reference proteome</keyword>
<dbReference type="InterPro" id="IPR001917">
    <property type="entry name" value="Aminotrans_II_pyridoxalP_BS"/>
</dbReference>
<dbReference type="RefSeq" id="WP_095618320.1">
    <property type="nucleotide sequence ID" value="NZ_NSKD01000007.1"/>
</dbReference>
<feature type="modified residue" description="N6-(pyridoxal phosphate)lysine" evidence="9 10">
    <location>
        <position position="235"/>
    </location>
</feature>
<evidence type="ECO:0000256" key="1">
    <source>
        <dbReference type="ARBA" id="ARBA00001933"/>
    </source>
</evidence>
<organism evidence="12 13">
    <name type="scientific">Halovibrio salipaludis</name>
    <dbReference type="NCBI Taxonomy" id="2032626"/>
    <lineage>
        <taxon>Bacteria</taxon>
        <taxon>Pseudomonadati</taxon>
        <taxon>Pseudomonadota</taxon>
        <taxon>Gammaproteobacteria</taxon>
        <taxon>Oceanospirillales</taxon>
        <taxon>Halomonadaceae</taxon>
        <taxon>Halovibrio</taxon>
    </lineage>
</organism>
<evidence type="ECO:0000256" key="8">
    <source>
        <dbReference type="ARBA" id="ARBA00047715"/>
    </source>
</evidence>
<evidence type="ECO:0000313" key="12">
    <source>
        <dbReference type="EMBL" id="PAU78750.1"/>
    </source>
</evidence>
<dbReference type="AlphaFoldDB" id="A0A2A2F1V1"/>
<dbReference type="UniPathway" id="UPA00078"/>
<dbReference type="CDD" id="cd06454">
    <property type="entry name" value="KBL_like"/>
    <property type="match status" value="1"/>
</dbReference>
<dbReference type="InterPro" id="IPR022834">
    <property type="entry name" value="AONS_Proteobacteria"/>
</dbReference>
<dbReference type="EMBL" id="NSKD01000007">
    <property type="protein sequence ID" value="PAU78750.1"/>
    <property type="molecule type" value="Genomic_DNA"/>
</dbReference>
<evidence type="ECO:0000256" key="3">
    <source>
        <dbReference type="ARBA" id="ARBA00010008"/>
    </source>
</evidence>
<comment type="caution">
    <text evidence="12">The sequence shown here is derived from an EMBL/GenBank/DDBJ whole genome shotgun (WGS) entry which is preliminary data.</text>
</comment>
<dbReference type="GO" id="GO:0009102">
    <property type="term" value="P:biotin biosynthetic process"/>
    <property type="evidence" value="ECO:0007669"/>
    <property type="project" value="UniProtKB-UniRule"/>
</dbReference>
<dbReference type="NCBIfam" id="TIGR00858">
    <property type="entry name" value="bioF"/>
    <property type="match status" value="1"/>
</dbReference>
<reference evidence="12 13" key="1">
    <citation type="submission" date="2017-08" db="EMBL/GenBank/DDBJ databases">
        <title>Halovibrio sewagensis sp. nov., isolated from wastewater of high salinity.</title>
        <authorList>
            <person name="Dong X."/>
            <person name="Zhang G."/>
        </authorList>
    </citation>
    <scope>NUCLEOTIDE SEQUENCE [LARGE SCALE GENOMIC DNA]</scope>
    <source>
        <strain evidence="12 13">YL5-2</strain>
    </source>
</reference>
<comment type="catalytic activity">
    <reaction evidence="8 9">
        <text>6-carboxyhexanoyl-[ACP] + L-alanine + H(+) = (8S)-8-amino-7-oxononanoate + holo-[ACP] + CO2</text>
        <dbReference type="Rhea" id="RHEA:42288"/>
        <dbReference type="Rhea" id="RHEA-COMP:9685"/>
        <dbReference type="Rhea" id="RHEA-COMP:9955"/>
        <dbReference type="ChEBI" id="CHEBI:15378"/>
        <dbReference type="ChEBI" id="CHEBI:16526"/>
        <dbReference type="ChEBI" id="CHEBI:57972"/>
        <dbReference type="ChEBI" id="CHEBI:64479"/>
        <dbReference type="ChEBI" id="CHEBI:78846"/>
        <dbReference type="ChEBI" id="CHEBI:149468"/>
        <dbReference type="EC" id="2.3.1.47"/>
    </reaction>
</comment>
<dbReference type="Pfam" id="PF00155">
    <property type="entry name" value="Aminotran_1_2"/>
    <property type="match status" value="1"/>
</dbReference>
<keyword evidence="6 9" id="KW-0093">Biotin biosynthesis</keyword>
<feature type="domain" description="Aminotransferase class I/classII large" evidence="11">
    <location>
        <begin position="38"/>
        <end position="377"/>
    </location>
</feature>
<dbReference type="Gene3D" id="3.90.1150.10">
    <property type="entry name" value="Aspartate Aminotransferase, domain 1"/>
    <property type="match status" value="1"/>
</dbReference>
<feature type="binding site" evidence="9">
    <location>
        <position position="18"/>
    </location>
    <ligand>
        <name>substrate</name>
    </ligand>
</feature>
<dbReference type="OrthoDB" id="9807157at2"/>
<sequence length="387" mass="41533">MPDYTAELETLRQQGLLRERRVLDSAQGPEIVVDGRRMLAFCSNDYLGLASHPGVIEALTDAAREQGVGSGSSHMVSGHHRLHQELEEALAEHTGREAAALFSTGYMANLGVTAAMAGRHDVILQDRLNHASLLDGARLAGARLKRYTHADTGAAARLLEAESRCTLVATDGVFSMDGDLAPLDGLSALCREQGVPLMVDDAHGIGVLGSKGGGIAEVRGLDQSAVPILVGTLGKALGVGGAFVAGSQEFVDYLVQKARTYIYTTAMPPAMAAATRRSLELCREEGWRRERLAKLVAWFRDEATALGYRLMESWTPIQPLIVGPSDRAMALSEALARRDILVPAIRPPTVPQGEARLRLTFSASHTDEHMERLLEALRAARSETGAA</sequence>
<dbReference type="InterPro" id="IPR015424">
    <property type="entry name" value="PyrdxlP-dep_Trfase"/>
</dbReference>
<keyword evidence="7 9" id="KW-0663">Pyridoxal phosphate</keyword>
<evidence type="ECO:0000256" key="7">
    <source>
        <dbReference type="ARBA" id="ARBA00022898"/>
    </source>
</evidence>
<comment type="similarity">
    <text evidence="3 9">Belongs to the class-II pyridoxal-phosphate-dependent aminotransferase family. BioF subfamily.</text>
</comment>
<dbReference type="InterPro" id="IPR050087">
    <property type="entry name" value="AON_synthase_class-II"/>
</dbReference>
<feature type="binding site" evidence="9">
    <location>
        <position position="349"/>
    </location>
    <ligand>
        <name>substrate</name>
    </ligand>
</feature>
<accession>A0A2A2F1V1</accession>
<comment type="subunit">
    <text evidence="4 9">Homodimer.</text>
</comment>
<evidence type="ECO:0000256" key="9">
    <source>
        <dbReference type="HAMAP-Rule" id="MF_01693"/>
    </source>
</evidence>
<evidence type="ECO:0000313" key="13">
    <source>
        <dbReference type="Proteomes" id="UP000218896"/>
    </source>
</evidence>
<keyword evidence="5 9" id="KW-0808">Transferase</keyword>
<dbReference type="PANTHER" id="PTHR13693:SF100">
    <property type="entry name" value="8-AMINO-7-OXONONANOATE SYNTHASE"/>
    <property type="match status" value="1"/>
</dbReference>
<feature type="binding site" evidence="9">
    <location>
        <begin position="105"/>
        <end position="106"/>
    </location>
    <ligand>
        <name>pyridoxal 5'-phosphate</name>
        <dbReference type="ChEBI" id="CHEBI:597326"/>
    </ligand>
</feature>
<evidence type="ECO:0000256" key="2">
    <source>
        <dbReference type="ARBA" id="ARBA00004746"/>
    </source>
</evidence>
<comment type="function">
    <text evidence="9">Catalyzes the decarboxylative condensation of pimeloyl-[acyl-carrier protein] and L-alanine to produce 8-amino-7-oxononanoate (AON), [acyl-carrier protein], and carbon dioxide.</text>
</comment>
<dbReference type="Gene3D" id="3.40.640.10">
    <property type="entry name" value="Type I PLP-dependent aspartate aminotransferase-like (Major domain)"/>
    <property type="match status" value="1"/>
</dbReference>
<feature type="binding site" evidence="9">
    <location>
        <position position="232"/>
    </location>
    <ligand>
        <name>pyridoxal 5'-phosphate</name>
        <dbReference type="ChEBI" id="CHEBI:597326"/>
    </ligand>
</feature>
<dbReference type="InterPro" id="IPR015421">
    <property type="entry name" value="PyrdxlP-dep_Trfase_major"/>
</dbReference>
<evidence type="ECO:0000256" key="4">
    <source>
        <dbReference type="ARBA" id="ARBA00011738"/>
    </source>
</evidence>
<dbReference type="EC" id="2.3.1.47" evidence="9"/>
<evidence type="ECO:0000256" key="10">
    <source>
        <dbReference type="PIRSR" id="PIRSR604723-51"/>
    </source>
</evidence>
<comment type="cofactor">
    <cofactor evidence="1 9 10">
        <name>pyridoxal 5'-phosphate</name>
        <dbReference type="ChEBI" id="CHEBI:597326"/>
    </cofactor>
</comment>
<name>A0A2A2F1V1_9GAMM</name>
<dbReference type="PROSITE" id="PS00599">
    <property type="entry name" value="AA_TRANSFER_CLASS_2"/>
    <property type="match status" value="1"/>
</dbReference>
<dbReference type="InterPro" id="IPR004723">
    <property type="entry name" value="AONS_Archaea/Proteobacteria"/>
</dbReference>
<dbReference type="InterPro" id="IPR004839">
    <property type="entry name" value="Aminotransferase_I/II_large"/>
</dbReference>